<dbReference type="SUPFAM" id="SSF56399">
    <property type="entry name" value="ADP-ribosylation"/>
    <property type="match status" value="1"/>
</dbReference>
<dbReference type="RefSeq" id="WP_201427195.1">
    <property type="nucleotide sequence ID" value="NZ_JAEQMG010000048.1"/>
</dbReference>
<dbReference type="InterPro" id="IPR025051">
    <property type="entry name" value="DUF3990"/>
</dbReference>
<proteinExistence type="predicted"/>
<gene>
    <name evidence="1" type="ORF">JKK62_06435</name>
</gene>
<dbReference type="EMBL" id="JAEQMG010000048">
    <property type="protein sequence ID" value="MBK6088296.1"/>
    <property type="molecule type" value="Genomic_DNA"/>
</dbReference>
<evidence type="ECO:0000313" key="2">
    <source>
        <dbReference type="Proteomes" id="UP000633365"/>
    </source>
</evidence>
<keyword evidence="2" id="KW-1185">Reference proteome</keyword>
<protein>
    <submittedName>
        <fullName evidence="1">DUF3990 domain-containing protein</fullName>
    </submittedName>
</protein>
<dbReference type="Pfam" id="PF13151">
    <property type="entry name" value="DUF3990"/>
    <property type="match status" value="1"/>
</dbReference>
<sequence>MSKLVLYHGSDHIVGQPIFGKGKPDNDYGMGFYCTESIELAKEWACGERGQDGYANAYTIDTDGLNILNLSDEKYNILNWLAILIKNRRFSTTVPIAQVAKQYIIENFSVDISPYDIIIGYRADDSYFSFAKDFISNTISLEQLSRAMRLGKLGEQVVLKSKKAFDAVQFERDKCEYADSSIYFPLREKRDSEARTQYLSVERYNDVVNGLFMRDIMGRNMKNEDFSR</sequence>
<accession>A0A934WPK9</accession>
<organism evidence="1 2">
    <name type="scientific">Ruminococcus difficilis</name>
    <dbReference type="NCBI Taxonomy" id="2763069"/>
    <lineage>
        <taxon>Bacteria</taxon>
        <taxon>Bacillati</taxon>
        <taxon>Bacillota</taxon>
        <taxon>Clostridia</taxon>
        <taxon>Eubacteriales</taxon>
        <taxon>Oscillospiraceae</taxon>
        <taxon>Ruminococcus</taxon>
    </lineage>
</organism>
<dbReference type="Proteomes" id="UP000633365">
    <property type="component" value="Unassembled WGS sequence"/>
</dbReference>
<dbReference type="AlphaFoldDB" id="A0A934WPK9"/>
<reference evidence="1" key="1">
    <citation type="submission" date="2021-01" db="EMBL/GenBank/DDBJ databases">
        <title>Genome public.</title>
        <authorList>
            <person name="Liu C."/>
            <person name="Sun Q."/>
        </authorList>
    </citation>
    <scope>NUCLEOTIDE SEQUENCE</scope>
    <source>
        <strain evidence="1">M6</strain>
    </source>
</reference>
<name>A0A934WPK9_9FIRM</name>
<comment type="caution">
    <text evidence="1">The sequence shown here is derived from an EMBL/GenBank/DDBJ whole genome shotgun (WGS) entry which is preliminary data.</text>
</comment>
<dbReference type="Gene3D" id="3.90.175.10">
    <property type="entry name" value="Diphtheria Toxin, domain 1"/>
    <property type="match status" value="1"/>
</dbReference>
<evidence type="ECO:0000313" key="1">
    <source>
        <dbReference type="EMBL" id="MBK6088296.1"/>
    </source>
</evidence>